<evidence type="ECO:0000313" key="5">
    <source>
        <dbReference type="EMBL" id="TFD97479.1"/>
    </source>
</evidence>
<dbReference type="PROSITE" id="PS51898">
    <property type="entry name" value="TYR_RECOMBINASE"/>
    <property type="match status" value="1"/>
</dbReference>
<keyword evidence="3" id="KW-0233">DNA recombination</keyword>
<dbReference type="InterPro" id="IPR013762">
    <property type="entry name" value="Integrase-like_cat_sf"/>
</dbReference>
<evidence type="ECO:0000256" key="1">
    <source>
        <dbReference type="ARBA" id="ARBA00008857"/>
    </source>
</evidence>
<dbReference type="InterPro" id="IPR002104">
    <property type="entry name" value="Integrase_catalytic"/>
</dbReference>
<protein>
    <recommendedName>
        <fullName evidence="4">Tyr recombinase domain-containing protein</fullName>
    </recommendedName>
</protein>
<evidence type="ECO:0000256" key="3">
    <source>
        <dbReference type="ARBA" id="ARBA00023172"/>
    </source>
</evidence>
<gene>
    <name evidence="5" type="ORF">E2605_07375</name>
</gene>
<proteinExistence type="inferred from homology"/>
<keyword evidence="6" id="KW-1185">Reference proteome</keyword>
<dbReference type="Gene3D" id="1.10.443.10">
    <property type="entry name" value="Intergrase catalytic core"/>
    <property type="match status" value="1"/>
</dbReference>
<evidence type="ECO:0000256" key="2">
    <source>
        <dbReference type="ARBA" id="ARBA00023125"/>
    </source>
</evidence>
<dbReference type="InterPro" id="IPR011010">
    <property type="entry name" value="DNA_brk_join_enz"/>
</dbReference>
<dbReference type="GO" id="GO:0006310">
    <property type="term" value="P:DNA recombination"/>
    <property type="evidence" value="ECO:0007669"/>
    <property type="project" value="UniProtKB-KW"/>
</dbReference>
<dbReference type="OrthoDB" id="892893at2"/>
<dbReference type="InterPro" id="IPR050090">
    <property type="entry name" value="Tyrosine_recombinase_XerCD"/>
</dbReference>
<feature type="domain" description="Tyr recombinase" evidence="4">
    <location>
        <begin position="233"/>
        <end position="424"/>
    </location>
</feature>
<evidence type="ECO:0000259" key="4">
    <source>
        <dbReference type="PROSITE" id="PS51898"/>
    </source>
</evidence>
<dbReference type="GO" id="GO:0003677">
    <property type="term" value="F:DNA binding"/>
    <property type="evidence" value="ECO:0007669"/>
    <property type="project" value="UniProtKB-KW"/>
</dbReference>
<dbReference type="PANTHER" id="PTHR30349:SF41">
    <property type="entry name" value="INTEGRASE_RECOMBINASE PROTEIN MJ0367-RELATED"/>
    <property type="match status" value="1"/>
</dbReference>
<dbReference type="InterPro" id="IPR010998">
    <property type="entry name" value="Integrase_recombinase_N"/>
</dbReference>
<accession>A0A4Y8L476</accession>
<dbReference type="EMBL" id="SOML01000003">
    <property type="protein sequence ID" value="TFD97479.1"/>
    <property type="molecule type" value="Genomic_DNA"/>
</dbReference>
<dbReference type="AlphaFoldDB" id="A0A4Y8L476"/>
<dbReference type="Proteomes" id="UP000297861">
    <property type="component" value="Unassembled WGS sequence"/>
</dbReference>
<evidence type="ECO:0000313" key="6">
    <source>
        <dbReference type="Proteomes" id="UP000297861"/>
    </source>
</evidence>
<name>A0A4Y8L476_9BACT</name>
<dbReference type="Pfam" id="PF00589">
    <property type="entry name" value="Phage_integrase"/>
    <property type="match status" value="1"/>
</dbReference>
<dbReference type="Gene3D" id="1.10.150.130">
    <property type="match status" value="1"/>
</dbReference>
<comment type="similarity">
    <text evidence="1">Belongs to the 'phage' integrase family.</text>
</comment>
<comment type="caution">
    <text evidence="5">The sequence shown here is derived from an EMBL/GenBank/DDBJ whole genome shotgun (WGS) entry which is preliminary data.</text>
</comment>
<dbReference type="RefSeq" id="WP_134435948.1">
    <property type="nucleotide sequence ID" value="NZ_SOML01000003.1"/>
</dbReference>
<sequence length="428" mass="50490">MELKKYNARFNLISSAKDKDEKQIFLIATIEGIKVYYYIGHRVKPENFVKIKDQDTLSWQVRKNTFNKIGEPASTINSRIRELENAAQIVFEQSFKGRDIPFSKDDFKKYLQIALGEYEEAKIPEAISERNIVKLHDLFIVKLKEQGKYYRYHQADNNKLVKFTSEYHQSNPETIDIIKYYKFLLDGRTLNTSITLMKRVRRFFNWMQKEKYINRNPFDEIDFSEEFGTEVYSEPICMTRDELTKLYNFNPDSDHKHIVKDMFCLQAAIGCRVGDYLRLTYNNIQNNILTYYPEKTDENLVKVVVPLSARAIEIINRYKGKTVNNLILPFMNSVEYNETLKVVFKDAEINRIVIWYDRDKKKEISAPLHEIATSHLARRTFVDILCQAGEPIHVVASMSGHSENSKAFDRYRRRPEQLQKEAVNRSMD</sequence>
<organism evidence="5 6">
    <name type="scientific">Dysgonomonas capnocytophagoides</name>
    <dbReference type="NCBI Taxonomy" id="45254"/>
    <lineage>
        <taxon>Bacteria</taxon>
        <taxon>Pseudomonadati</taxon>
        <taxon>Bacteroidota</taxon>
        <taxon>Bacteroidia</taxon>
        <taxon>Bacteroidales</taxon>
        <taxon>Dysgonomonadaceae</taxon>
        <taxon>Dysgonomonas</taxon>
    </lineage>
</organism>
<keyword evidence="2" id="KW-0238">DNA-binding</keyword>
<dbReference type="GO" id="GO:0015074">
    <property type="term" value="P:DNA integration"/>
    <property type="evidence" value="ECO:0007669"/>
    <property type="project" value="InterPro"/>
</dbReference>
<dbReference type="PANTHER" id="PTHR30349">
    <property type="entry name" value="PHAGE INTEGRASE-RELATED"/>
    <property type="match status" value="1"/>
</dbReference>
<reference evidence="5 6" key="1">
    <citation type="submission" date="2019-03" db="EMBL/GenBank/DDBJ databases">
        <title>San Antonio Military Medical Center submission to MRSN (WRAIR), pending publication.</title>
        <authorList>
            <person name="Blyth D.M."/>
            <person name="Mccarthy S.L."/>
            <person name="Schall S.E."/>
            <person name="Stam J.A."/>
            <person name="Ong A.C."/>
            <person name="Mcgann P.T."/>
        </authorList>
    </citation>
    <scope>NUCLEOTIDE SEQUENCE [LARGE SCALE GENOMIC DNA]</scope>
    <source>
        <strain evidence="5 6">MRSN571793</strain>
    </source>
</reference>
<dbReference type="SUPFAM" id="SSF56349">
    <property type="entry name" value="DNA breaking-rejoining enzymes"/>
    <property type="match status" value="1"/>
</dbReference>